<keyword evidence="3" id="KW-1185">Reference proteome</keyword>
<accession>A0ABT7KN93</accession>
<evidence type="ECO:0000313" key="2">
    <source>
        <dbReference type="EMBL" id="MDL2410106.1"/>
    </source>
</evidence>
<organism evidence="2 3">
    <name type="scientific">Rhizobium calliandrae</name>
    <dbReference type="NCBI Taxonomy" id="1312182"/>
    <lineage>
        <taxon>Bacteria</taxon>
        <taxon>Pseudomonadati</taxon>
        <taxon>Pseudomonadota</taxon>
        <taxon>Alphaproteobacteria</taxon>
        <taxon>Hyphomicrobiales</taxon>
        <taxon>Rhizobiaceae</taxon>
        <taxon>Rhizobium/Agrobacterium group</taxon>
        <taxon>Rhizobium</taxon>
    </lineage>
</organism>
<name>A0ABT7KN93_9HYPH</name>
<evidence type="ECO:0000256" key="1">
    <source>
        <dbReference type="SAM" id="MobiDB-lite"/>
    </source>
</evidence>
<protein>
    <submittedName>
        <fullName evidence="2">Uncharacterized protein</fullName>
    </submittedName>
</protein>
<dbReference type="EMBL" id="JARFYN010000068">
    <property type="protein sequence ID" value="MDL2410106.1"/>
    <property type="molecule type" value="Genomic_DNA"/>
</dbReference>
<gene>
    <name evidence="2" type="ORF">PY650_31720</name>
</gene>
<proteinExistence type="predicted"/>
<feature type="region of interest" description="Disordered" evidence="1">
    <location>
        <begin position="81"/>
        <end position="105"/>
    </location>
</feature>
<dbReference type="Proteomes" id="UP001172630">
    <property type="component" value="Unassembled WGS sequence"/>
</dbReference>
<sequence>MAQLVTDAICQADAIASLFPGRFAERSRRAYRHADQAGARRVSEFEDAMLVEKFRGGRERKRRETGRKHYAEVDALAKKPHRYPVNGNKFRRHHLTPQSVGRSDH</sequence>
<evidence type="ECO:0000313" key="3">
    <source>
        <dbReference type="Proteomes" id="UP001172630"/>
    </source>
</evidence>
<dbReference type="RefSeq" id="WP_285883848.1">
    <property type="nucleotide sequence ID" value="NZ_JARFYN010000068.1"/>
</dbReference>
<comment type="caution">
    <text evidence="2">The sequence shown here is derived from an EMBL/GenBank/DDBJ whole genome shotgun (WGS) entry which is preliminary data.</text>
</comment>
<reference evidence="2" key="1">
    <citation type="submission" date="2023-06" db="EMBL/GenBank/DDBJ databases">
        <title>Phylogenetic Diversity of Rhizobium strains.</title>
        <authorList>
            <person name="Moura F.T."/>
            <person name="Helene L.C.F."/>
            <person name="Hungria M."/>
        </authorList>
    </citation>
    <scope>NUCLEOTIDE SEQUENCE</scope>
    <source>
        <strain evidence="2">CCGE524</strain>
    </source>
</reference>
<feature type="compositionally biased region" description="Polar residues" evidence="1">
    <location>
        <begin position="96"/>
        <end position="105"/>
    </location>
</feature>